<dbReference type="RefSeq" id="WP_209594557.1">
    <property type="nucleotide sequence ID" value="NZ_JAGJCF010000006.1"/>
</dbReference>
<dbReference type="InterPro" id="IPR001940">
    <property type="entry name" value="Peptidase_S1C"/>
</dbReference>
<evidence type="ECO:0000256" key="4">
    <source>
        <dbReference type="ARBA" id="ARBA00013035"/>
    </source>
</evidence>
<dbReference type="Pfam" id="PF13180">
    <property type="entry name" value="PDZ_2"/>
    <property type="match status" value="2"/>
</dbReference>
<dbReference type="CDD" id="cd10839">
    <property type="entry name" value="cpPDZ1_DegP-like"/>
    <property type="match status" value="1"/>
</dbReference>
<protein>
    <recommendedName>
        <fullName evidence="5">Probable periplasmic serine endoprotease DegP-like</fullName>
        <ecNumber evidence="4">3.4.21.107</ecNumber>
    </recommendedName>
    <alternativeName>
        <fullName evidence="13">Protease Do</fullName>
    </alternativeName>
</protein>
<evidence type="ECO:0000259" key="16">
    <source>
        <dbReference type="PROSITE" id="PS50106"/>
    </source>
</evidence>
<gene>
    <name evidence="17" type="ORF">J6595_10750</name>
</gene>
<evidence type="ECO:0000256" key="14">
    <source>
        <dbReference type="SAM" id="MobiDB-lite"/>
    </source>
</evidence>
<dbReference type="InterPro" id="IPR001478">
    <property type="entry name" value="PDZ"/>
</dbReference>
<dbReference type="SUPFAM" id="SSF50156">
    <property type="entry name" value="PDZ domain-like"/>
    <property type="match status" value="2"/>
</dbReference>
<accession>A0ABS4BH35</accession>
<keyword evidence="8" id="KW-0677">Repeat</keyword>
<sequence length="524" mass="54527">MTHRSIFRNHRAAACLGAAIIAVPLAAYPVLASSAGETASSGSQTPVDAKVTTDMHADSYAPIVSADKPAVVTIISHMDKDSSPAAEREGGRRDPRQMPFDEFMRRFFGDNGQGMPFGPGQSPFQEAPHHEMTALGSGFIINKNGTIVTNNHVVDGGTDLKVILDDGTELPGKVIGRDPKSDLAVVKVDAGHDLPVISWGNSDDLKLGDHVLAIGNPFGIGTTVTSGIVSARGRDLNGGPYDDFIQVDAAINTGNSGGPLVAMNGQVVGIDSAIYSPNGGNVGVGFAIPSDEAKGIVQKLIEHGSIQHGFLGVEIQPVTDDIKNALGLDNKQGALVASVSDGSPASEAGIKPGDIIESIDGKSVADARALSRDVADLTPDTKTEVKVLRQGDEKTLPITIGNMKDADEVASNDAGDSGQSGYSGGRSVLGMHLGALDDQTRSEFGLSDDDSGVVVEKVDQDSAAADDDIEPGDLIVSVNQVPVKHASDVEKAVRKARDDGRKQVLLLVERGDQTQFVALPTKNG</sequence>
<comment type="catalytic activity">
    <reaction evidence="1">
        <text>Acts on substrates that are at least partially unfolded. The cleavage site P1 residue is normally between a pair of hydrophobic residues, such as Val-|-Val.</text>
        <dbReference type="EC" id="3.4.21.107"/>
    </reaction>
</comment>
<evidence type="ECO:0000313" key="18">
    <source>
        <dbReference type="Proteomes" id="UP000678276"/>
    </source>
</evidence>
<dbReference type="SMART" id="SM00228">
    <property type="entry name" value="PDZ"/>
    <property type="match status" value="2"/>
</dbReference>
<keyword evidence="11" id="KW-0720">Serine protease</keyword>
<keyword evidence="18" id="KW-1185">Reference proteome</keyword>
<comment type="subcellular location">
    <subcellularLocation>
        <location evidence="2">Periplasm</location>
    </subcellularLocation>
</comment>
<feature type="domain" description="PDZ" evidence="16">
    <location>
        <begin position="300"/>
        <end position="364"/>
    </location>
</feature>
<dbReference type="PANTHER" id="PTHR22939:SF130">
    <property type="entry name" value="PERIPLASMIC SERINE ENDOPROTEASE DEGP-LIKE-RELATED"/>
    <property type="match status" value="1"/>
</dbReference>
<evidence type="ECO:0000256" key="15">
    <source>
        <dbReference type="SAM" id="SignalP"/>
    </source>
</evidence>
<dbReference type="Gene3D" id="2.30.42.10">
    <property type="match status" value="2"/>
</dbReference>
<dbReference type="PRINTS" id="PR00834">
    <property type="entry name" value="PROTEASES2C"/>
</dbReference>
<name>A0ABS4BH35_9HYPH</name>
<evidence type="ECO:0000256" key="11">
    <source>
        <dbReference type="ARBA" id="ARBA00022825"/>
    </source>
</evidence>
<dbReference type="NCBIfam" id="TIGR02037">
    <property type="entry name" value="degP_htrA_DO"/>
    <property type="match status" value="1"/>
</dbReference>
<dbReference type="Proteomes" id="UP000678276">
    <property type="component" value="Unassembled WGS sequence"/>
</dbReference>
<comment type="similarity">
    <text evidence="3">Belongs to the peptidase S1C family.</text>
</comment>
<reference evidence="17 18" key="1">
    <citation type="submission" date="2021-04" db="EMBL/GenBank/DDBJ databases">
        <title>Whole genome sequence of Jiella sp. KSK16Y-1.</title>
        <authorList>
            <person name="Tuo L."/>
        </authorList>
    </citation>
    <scope>NUCLEOTIDE SEQUENCE [LARGE SCALE GENOMIC DNA]</scope>
    <source>
        <strain evidence="17 18">KSK16Y-1</strain>
    </source>
</reference>
<feature type="signal peptide" evidence="15">
    <location>
        <begin position="1"/>
        <end position="27"/>
    </location>
</feature>
<comment type="caution">
    <text evidence="17">The sequence shown here is derived from an EMBL/GenBank/DDBJ whole genome shotgun (WGS) entry which is preliminary data.</text>
</comment>
<evidence type="ECO:0000256" key="13">
    <source>
        <dbReference type="ARBA" id="ARBA00032850"/>
    </source>
</evidence>
<feature type="compositionally biased region" description="Basic and acidic residues" evidence="14">
    <location>
        <begin position="77"/>
        <end position="96"/>
    </location>
</feature>
<feature type="region of interest" description="Disordered" evidence="14">
    <location>
        <begin position="77"/>
        <end position="99"/>
    </location>
</feature>
<dbReference type="InterPro" id="IPR011782">
    <property type="entry name" value="Pept_S1C_Do"/>
</dbReference>
<dbReference type="PROSITE" id="PS50106">
    <property type="entry name" value="PDZ"/>
    <property type="match status" value="2"/>
</dbReference>
<dbReference type="Pfam" id="PF13365">
    <property type="entry name" value="Trypsin_2"/>
    <property type="match status" value="1"/>
</dbReference>
<evidence type="ECO:0000256" key="8">
    <source>
        <dbReference type="ARBA" id="ARBA00022737"/>
    </source>
</evidence>
<keyword evidence="10" id="KW-0378">Hydrolase</keyword>
<evidence type="ECO:0000256" key="2">
    <source>
        <dbReference type="ARBA" id="ARBA00004418"/>
    </source>
</evidence>
<evidence type="ECO:0000256" key="10">
    <source>
        <dbReference type="ARBA" id="ARBA00022801"/>
    </source>
</evidence>
<dbReference type="EMBL" id="JAGJCF010000006">
    <property type="protein sequence ID" value="MBP0616062.1"/>
    <property type="molecule type" value="Genomic_DNA"/>
</dbReference>
<proteinExistence type="inferred from homology"/>
<feature type="chain" id="PRO_5045363642" description="Probable periplasmic serine endoprotease DegP-like" evidence="15">
    <location>
        <begin position="28"/>
        <end position="524"/>
    </location>
</feature>
<evidence type="ECO:0000256" key="5">
    <source>
        <dbReference type="ARBA" id="ARBA00013958"/>
    </source>
</evidence>
<dbReference type="EC" id="3.4.21.107" evidence="4"/>
<evidence type="ECO:0000256" key="1">
    <source>
        <dbReference type="ARBA" id="ARBA00001772"/>
    </source>
</evidence>
<keyword evidence="7 15" id="KW-0732">Signal</keyword>
<feature type="domain" description="PDZ" evidence="16">
    <location>
        <begin position="433"/>
        <end position="511"/>
    </location>
</feature>
<evidence type="ECO:0000256" key="12">
    <source>
        <dbReference type="ARBA" id="ARBA00023016"/>
    </source>
</evidence>
<evidence type="ECO:0000256" key="9">
    <source>
        <dbReference type="ARBA" id="ARBA00022764"/>
    </source>
</evidence>
<evidence type="ECO:0000256" key="6">
    <source>
        <dbReference type="ARBA" id="ARBA00022670"/>
    </source>
</evidence>
<evidence type="ECO:0000256" key="3">
    <source>
        <dbReference type="ARBA" id="ARBA00010541"/>
    </source>
</evidence>
<organism evidence="17 18">
    <name type="scientific">Jiella mangrovi</name>
    <dbReference type="NCBI Taxonomy" id="2821407"/>
    <lineage>
        <taxon>Bacteria</taxon>
        <taxon>Pseudomonadati</taxon>
        <taxon>Pseudomonadota</taxon>
        <taxon>Alphaproteobacteria</taxon>
        <taxon>Hyphomicrobiales</taxon>
        <taxon>Aurantimonadaceae</taxon>
        <taxon>Jiella</taxon>
    </lineage>
</organism>
<dbReference type="InterPro" id="IPR009003">
    <property type="entry name" value="Peptidase_S1_PA"/>
</dbReference>
<dbReference type="InterPro" id="IPR036034">
    <property type="entry name" value="PDZ_sf"/>
</dbReference>
<evidence type="ECO:0000313" key="17">
    <source>
        <dbReference type="EMBL" id="MBP0616062.1"/>
    </source>
</evidence>
<evidence type="ECO:0000256" key="7">
    <source>
        <dbReference type="ARBA" id="ARBA00022729"/>
    </source>
</evidence>
<keyword evidence="12" id="KW-0346">Stress response</keyword>
<dbReference type="PANTHER" id="PTHR22939">
    <property type="entry name" value="SERINE PROTEASE FAMILY S1C HTRA-RELATED"/>
    <property type="match status" value="1"/>
</dbReference>
<dbReference type="Gene3D" id="2.40.10.120">
    <property type="match status" value="1"/>
</dbReference>
<dbReference type="SUPFAM" id="SSF50494">
    <property type="entry name" value="Trypsin-like serine proteases"/>
    <property type="match status" value="1"/>
</dbReference>
<keyword evidence="9" id="KW-0574">Periplasm</keyword>
<keyword evidence="6" id="KW-0645">Protease</keyword>